<reference evidence="1 2" key="1">
    <citation type="submission" date="2016-10" db="EMBL/GenBank/DDBJ databases">
        <title>Genome sequence of Streptomyces gilvigriseus MUSC 26.</title>
        <authorList>
            <person name="Lee L.-H."/>
            <person name="Ser H.-L."/>
        </authorList>
    </citation>
    <scope>NUCLEOTIDE SEQUENCE [LARGE SCALE GENOMIC DNA]</scope>
    <source>
        <strain evidence="1 2">MUSC 26</strain>
    </source>
</reference>
<comment type="caution">
    <text evidence="1">The sequence shown here is derived from an EMBL/GenBank/DDBJ whole genome shotgun (WGS) entry which is preliminary data.</text>
</comment>
<dbReference type="RefSeq" id="WP_071656606.1">
    <property type="nucleotide sequence ID" value="NZ_MLCF01000053.1"/>
</dbReference>
<keyword evidence="2" id="KW-1185">Reference proteome</keyword>
<sequence>MDFTIRAEYEAGQTPGEPDARVAVWHMSRGDDPRAMCGADLAKEAATQPEDAWGTDAAHPFCSVCGAAYIRSLPR</sequence>
<dbReference type="STRING" id="1428644.BIV57_11050"/>
<accession>A0A1J7C780</accession>
<proteinExistence type="predicted"/>
<dbReference type="Proteomes" id="UP000243342">
    <property type="component" value="Unassembled WGS sequence"/>
</dbReference>
<dbReference type="EMBL" id="MLCF01000053">
    <property type="protein sequence ID" value="OIV37408.1"/>
    <property type="molecule type" value="Genomic_DNA"/>
</dbReference>
<evidence type="ECO:0000313" key="2">
    <source>
        <dbReference type="Proteomes" id="UP000243342"/>
    </source>
</evidence>
<gene>
    <name evidence="1" type="ORF">BIV57_11050</name>
</gene>
<dbReference type="AlphaFoldDB" id="A0A1J7C780"/>
<dbReference type="OrthoDB" id="3854519at2"/>
<protein>
    <submittedName>
        <fullName evidence="1">Uncharacterized protein</fullName>
    </submittedName>
</protein>
<organism evidence="1 2">
    <name type="scientific">Mangrovactinospora gilvigrisea</name>
    <dbReference type="NCBI Taxonomy" id="1428644"/>
    <lineage>
        <taxon>Bacteria</taxon>
        <taxon>Bacillati</taxon>
        <taxon>Actinomycetota</taxon>
        <taxon>Actinomycetes</taxon>
        <taxon>Kitasatosporales</taxon>
        <taxon>Streptomycetaceae</taxon>
        <taxon>Mangrovactinospora</taxon>
    </lineage>
</organism>
<name>A0A1J7C780_9ACTN</name>
<evidence type="ECO:0000313" key="1">
    <source>
        <dbReference type="EMBL" id="OIV37408.1"/>
    </source>
</evidence>